<dbReference type="Proteomes" id="UP000276991">
    <property type="component" value="Unassembled WGS sequence"/>
</dbReference>
<evidence type="ECO:0000313" key="2">
    <source>
        <dbReference type="Proteomes" id="UP000276991"/>
    </source>
</evidence>
<dbReference type="OrthoDB" id="5835957at2759"/>
<gene>
    <name evidence="1" type="ORF">NAV_LOCUS8436</name>
</gene>
<sequence length="132" mass="14941">MSLLPINSLSGSLPVLFIEARLQGPPEIIFSQMGISFDADKCNIALLMRTSGVLLVASVGSYMMYRVCARLLGRNFIWTILEQARFDLLARDEKYLLNSRMSYVVTDEYNSCCSVELADDERNDWDSRNLST</sequence>
<evidence type="ECO:0000313" key="1">
    <source>
        <dbReference type="EMBL" id="VBB33645.1"/>
    </source>
</evidence>
<reference evidence="1 2" key="1">
    <citation type="submission" date="2018-08" db="EMBL/GenBank/DDBJ databases">
        <authorList>
            <person name="Laetsch R D."/>
            <person name="Stevens L."/>
            <person name="Kumar S."/>
            <person name="Blaxter L. M."/>
        </authorList>
    </citation>
    <scope>NUCLEOTIDE SEQUENCE [LARGE SCALE GENOMIC DNA]</scope>
</reference>
<dbReference type="EMBL" id="UPTC01002580">
    <property type="protein sequence ID" value="VBB33645.1"/>
    <property type="molecule type" value="Genomic_DNA"/>
</dbReference>
<organism evidence="1 2">
    <name type="scientific">Acanthocheilonema viteae</name>
    <name type="common">Filarial nematode worm</name>
    <name type="synonym">Dipetalonema viteae</name>
    <dbReference type="NCBI Taxonomy" id="6277"/>
    <lineage>
        <taxon>Eukaryota</taxon>
        <taxon>Metazoa</taxon>
        <taxon>Ecdysozoa</taxon>
        <taxon>Nematoda</taxon>
        <taxon>Chromadorea</taxon>
        <taxon>Rhabditida</taxon>
        <taxon>Spirurina</taxon>
        <taxon>Spiruromorpha</taxon>
        <taxon>Filarioidea</taxon>
        <taxon>Onchocercidae</taxon>
        <taxon>Acanthocheilonema</taxon>
    </lineage>
</organism>
<proteinExistence type="predicted"/>
<dbReference type="AlphaFoldDB" id="A0A498SU22"/>
<name>A0A498SU22_ACAVI</name>
<protein>
    <submittedName>
        <fullName evidence="1">Uncharacterized protein</fullName>
    </submittedName>
</protein>
<feature type="non-terminal residue" evidence="1">
    <location>
        <position position="132"/>
    </location>
</feature>
<keyword evidence="2" id="KW-1185">Reference proteome</keyword>
<accession>A0A498SU22</accession>